<dbReference type="RefSeq" id="WP_115557681.1">
    <property type="nucleotide sequence ID" value="NZ_CP031376.1"/>
</dbReference>
<dbReference type="CDD" id="cd00158">
    <property type="entry name" value="RHOD"/>
    <property type="match status" value="1"/>
</dbReference>
<dbReference type="PROSITE" id="PS50206">
    <property type="entry name" value="RHODANESE_3"/>
    <property type="match status" value="1"/>
</dbReference>
<evidence type="ECO:0000313" key="2">
    <source>
        <dbReference type="EMBL" id="AXK50752.1"/>
    </source>
</evidence>
<dbReference type="Pfam" id="PF00581">
    <property type="entry name" value="Rhodanese"/>
    <property type="match status" value="1"/>
</dbReference>
<dbReference type="Gene3D" id="3.40.250.10">
    <property type="entry name" value="Rhodanese-like domain"/>
    <property type="match status" value="1"/>
</dbReference>
<sequence length="131" mass="15709">MQFIEAILKFFGRIFTGNSFRSKYRVKKIKHLPKILKSDKWQVIDIRPGASFETSHLIDSINIDHLTFKLRYFKKLDRNKKILLINEDYRSHLEIYQTLDKRRIKSYILVGGYKEVRVTGFLDKYTTFKTS</sequence>
<dbReference type="Proteomes" id="UP000254792">
    <property type="component" value="Chromosome"/>
</dbReference>
<accession>A0A345Z2C3</accession>
<name>A0A345Z2C3_9MOLU</name>
<dbReference type="InterPro" id="IPR036873">
    <property type="entry name" value="Rhodanese-like_dom_sf"/>
</dbReference>
<evidence type="ECO:0000313" key="3">
    <source>
        <dbReference type="Proteomes" id="UP000254792"/>
    </source>
</evidence>
<organism evidence="2 3">
    <name type="scientific">Spiroplasma alleghenense</name>
    <dbReference type="NCBI Taxonomy" id="216931"/>
    <lineage>
        <taxon>Bacteria</taxon>
        <taxon>Bacillati</taxon>
        <taxon>Mycoplasmatota</taxon>
        <taxon>Mollicutes</taxon>
        <taxon>Entomoplasmatales</taxon>
        <taxon>Spiroplasmataceae</taxon>
        <taxon>Spiroplasma</taxon>
    </lineage>
</organism>
<keyword evidence="3" id="KW-1185">Reference proteome</keyword>
<reference evidence="2 3" key="1">
    <citation type="submission" date="2018-07" db="EMBL/GenBank/DDBJ databases">
        <title>Complete genome sequence of Spiroplasma alleghenense PLHS-1 (ATCC 51752).</title>
        <authorList>
            <person name="Chou L."/>
            <person name="Lee T.-Y."/>
            <person name="Tsai Y.-M."/>
            <person name="Kuo C.-H."/>
        </authorList>
    </citation>
    <scope>NUCLEOTIDE SEQUENCE [LARGE SCALE GENOMIC DNA]</scope>
    <source>
        <strain evidence="2 3">PLHS-1</strain>
    </source>
</reference>
<proteinExistence type="predicted"/>
<dbReference type="OrthoDB" id="389504at2"/>
<feature type="domain" description="Rhodanese" evidence="1">
    <location>
        <begin position="37"/>
        <end position="125"/>
    </location>
</feature>
<dbReference type="EMBL" id="CP031376">
    <property type="protein sequence ID" value="AXK50752.1"/>
    <property type="molecule type" value="Genomic_DNA"/>
</dbReference>
<dbReference type="SUPFAM" id="SSF52821">
    <property type="entry name" value="Rhodanese/Cell cycle control phosphatase"/>
    <property type="match status" value="1"/>
</dbReference>
<dbReference type="KEGG" id="salx:SALLE_v1c00760"/>
<gene>
    <name evidence="2" type="ORF">SALLE_v1c00760</name>
</gene>
<dbReference type="AlphaFoldDB" id="A0A345Z2C3"/>
<protein>
    <recommendedName>
        <fullName evidence="1">Rhodanese domain-containing protein</fullName>
    </recommendedName>
</protein>
<evidence type="ECO:0000259" key="1">
    <source>
        <dbReference type="PROSITE" id="PS50206"/>
    </source>
</evidence>
<dbReference type="InterPro" id="IPR001763">
    <property type="entry name" value="Rhodanese-like_dom"/>
</dbReference>